<dbReference type="GO" id="GO:0004022">
    <property type="term" value="F:alcohol dehydrogenase (NAD+) activity"/>
    <property type="evidence" value="ECO:0007669"/>
    <property type="project" value="InterPro"/>
</dbReference>
<dbReference type="WBParaSite" id="GPLIN_000949400">
    <property type="protein sequence ID" value="GPLIN_000949400"/>
    <property type="gene ID" value="GPLIN_000949400"/>
</dbReference>
<dbReference type="PANTHER" id="PTHR23503:SF121">
    <property type="entry name" value="MAJOR FACILITATOR SUPERFAMILY (MFS) PROFILE DOMAIN-CONTAINING PROTEIN"/>
    <property type="match status" value="1"/>
</dbReference>
<dbReference type="CDD" id="cd08190">
    <property type="entry name" value="HOT"/>
    <property type="match status" value="1"/>
</dbReference>
<dbReference type="InterPro" id="IPR001670">
    <property type="entry name" value="ADH_Fe/GldA"/>
</dbReference>
<dbReference type="InterPro" id="IPR045263">
    <property type="entry name" value="GLUT"/>
</dbReference>
<sequence>MRVGAGFYRKPPNSAMNFAIRKCFASCALPPSEGGDFEYAFEMTSSTLRCGNGVTGEIGFDLQNIGSKNALIMTDKNVANTRAFKEVAASLARLHLTYEVFDEVKCEPSQQSMQRAIEFARAKSYDCFVAVGGGSVIDTAKVAALYASNRESDFLDFVQKPFGKALIPKLPMLPLIAVRCVSIIDIPEKQCKTGIRLRCIKPLLAIIDPLNVKSMPRNVAIYSGFDVLCHALESYTAKPYTMRIPRPPRPDVRPVYQGSNPVSDVWVREALRIIQQYFRRSIFDPEDEEARTQMLMASSFAGMGFGNAGVHLCHGLSYPISSQGKSYFDPDYSKDHALIPHGLSVVCTAPADFLFTTVADPKRHLEASQLLGSGLSVSSASTDMIANTLADQLRGFMSDFGCPNGLAKMGFDRHDTDTLANAALNSFRSNPISPREIDFDSIASIYEQSLNVRLAECQGRRNALIINGWINVFAALLEYLSKSMASPEFLILGRLILGANMGLSTGLVPMYLMEITPTKYRGAAGTFHMVAVAFSDWFSLLLGLPEVLGSADNWPLAFAFPGFPAFLLCLVLPFCPESPKFTLFTRGDSEKAMEDLKRLVDEDEAEFMYESLQKEAALIQEGSAGFRQIFCQHELRVPLLISIVVMITQQFTGCSAVFAYSTDMFIDAGLDAKTARFSTLAVGIAYFLFACSAPILIEQVGRRVLLIGQLAMCSASMLLLSIFIALQHALRQNFASYATIAALIIYMCAYGVGCAVPWLISGEIFPTKFRAAAVTVAVTVAWSLSFVVSTCYLPFQQLVGTSLSFVPFILVSAGGAVFVYCLLPETRGKQATDIVREIRQRAKSLSHGQSPFVEGGGGGGGGADTAATMPCPNGQMNELTALLRLQQQQTFKQQHNNWHDRYMGIDTER</sequence>
<evidence type="ECO:0000259" key="7">
    <source>
        <dbReference type="PROSITE" id="PS50850"/>
    </source>
</evidence>
<dbReference type="PANTHER" id="PTHR23503">
    <property type="entry name" value="SOLUTE CARRIER FAMILY 2"/>
    <property type="match status" value="1"/>
</dbReference>
<dbReference type="InterPro" id="IPR056798">
    <property type="entry name" value="ADH_Fe_C"/>
</dbReference>
<evidence type="ECO:0000313" key="9">
    <source>
        <dbReference type="WBParaSite" id="GPLIN_000949400"/>
    </source>
</evidence>
<keyword evidence="8" id="KW-1185">Reference proteome</keyword>
<evidence type="ECO:0000256" key="5">
    <source>
        <dbReference type="ARBA" id="ARBA00023136"/>
    </source>
</evidence>
<dbReference type="PROSITE" id="PS00217">
    <property type="entry name" value="SUGAR_TRANSPORT_2"/>
    <property type="match status" value="1"/>
</dbReference>
<feature type="transmembrane region" description="Helical" evidence="6">
    <location>
        <begin position="680"/>
        <end position="697"/>
    </location>
</feature>
<dbReference type="InterPro" id="IPR018211">
    <property type="entry name" value="ADH_Fe_CS"/>
</dbReference>
<feature type="transmembrane region" description="Helical" evidence="6">
    <location>
        <begin position="738"/>
        <end position="760"/>
    </location>
</feature>
<dbReference type="Gene3D" id="3.40.50.1970">
    <property type="match status" value="1"/>
</dbReference>
<dbReference type="GO" id="GO:0015149">
    <property type="term" value="F:hexose transmembrane transporter activity"/>
    <property type="evidence" value="ECO:0007669"/>
    <property type="project" value="TreeGrafter"/>
</dbReference>
<accession>A0A183C9E6</accession>
<proteinExistence type="predicted"/>
<feature type="transmembrane region" description="Helical" evidence="6">
    <location>
        <begin position="772"/>
        <end position="795"/>
    </location>
</feature>
<dbReference type="Pfam" id="PF00083">
    <property type="entry name" value="Sugar_tr"/>
    <property type="match status" value="1"/>
</dbReference>
<dbReference type="SUPFAM" id="SSF103473">
    <property type="entry name" value="MFS general substrate transporter"/>
    <property type="match status" value="1"/>
</dbReference>
<evidence type="ECO:0000256" key="1">
    <source>
        <dbReference type="ARBA" id="ARBA00004141"/>
    </source>
</evidence>
<dbReference type="Gene3D" id="1.20.1250.20">
    <property type="entry name" value="MFS general substrate transporter like domains"/>
    <property type="match status" value="1"/>
</dbReference>
<feature type="domain" description="Major facilitator superfamily (MFS) profile" evidence="7">
    <location>
        <begin position="367"/>
        <end position="827"/>
    </location>
</feature>
<dbReference type="Gene3D" id="1.20.1090.10">
    <property type="entry name" value="Dehydroquinate synthase-like - alpha domain"/>
    <property type="match status" value="1"/>
</dbReference>
<dbReference type="GO" id="GO:0016020">
    <property type="term" value="C:membrane"/>
    <property type="evidence" value="ECO:0007669"/>
    <property type="project" value="UniProtKB-SubCell"/>
</dbReference>
<keyword evidence="3 6" id="KW-1133">Transmembrane helix</keyword>
<evidence type="ECO:0000313" key="8">
    <source>
        <dbReference type="Proteomes" id="UP000050741"/>
    </source>
</evidence>
<protein>
    <submittedName>
        <fullName evidence="9">MFS domain-containing protein</fullName>
    </submittedName>
</protein>
<evidence type="ECO:0000256" key="4">
    <source>
        <dbReference type="ARBA" id="ARBA00023002"/>
    </source>
</evidence>
<dbReference type="Pfam" id="PF25137">
    <property type="entry name" value="ADH_Fe_C"/>
    <property type="match status" value="1"/>
</dbReference>
<feature type="transmembrane region" description="Helical" evidence="6">
    <location>
        <begin position="704"/>
        <end position="726"/>
    </location>
</feature>
<dbReference type="AlphaFoldDB" id="A0A183C9E6"/>
<feature type="transmembrane region" description="Helical" evidence="6">
    <location>
        <begin position="637"/>
        <end position="660"/>
    </location>
</feature>
<comment type="subcellular location">
    <subcellularLocation>
        <location evidence="1">Membrane</location>
        <topology evidence="1">Multi-pass membrane protein</topology>
    </subcellularLocation>
</comment>
<dbReference type="InterPro" id="IPR036259">
    <property type="entry name" value="MFS_trans_sf"/>
</dbReference>
<dbReference type="InterPro" id="IPR003663">
    <property type="entry name" value="Sugar/inositol_transpt"/>
</dbReference>
<keyword evidence="4" id="KW-0560">Oxidoreductase</keyword>
<dbReference type="PRINTS" id="PR00171">
    <property type="entry name" value="SUGRTRNSPORT"/>
</dbReference>
<dbReference type="PROSITE" id="PS00913">
    <property type="entry name" value="ADH_IRON_1"/>
    <property type="match status" value="1"/>
</dbReference>
<dbReference type="InterPro" id="IPR020846">
    <property type="entry name" value="MFS_dom"/>
</dbReference>
<dbReference type="Pfam" id="PF00465">
    <property type="entry name" value="Fe-ADH"/>
    <property type="match status" value="1"/>
</dbReference>
<name>A0A183C9E6_GLOPA</name>
<evidence type="ECO:0000256" key="6">
    <source>
        <dbReference type="SAM" id="Phobius"/>
    </source>
</evidence>
<organism evidence="8 9">
    <name type="scientific">Globodera pallida</name>
    <name type="common">Potato cyst nematode worm</name>
    <name type="synonym">Heterodera pallida</name>
    <dbReference type="NCBI Taxonomy" id="36090"/>
    <lineage>
        <taxon>Eukaryota</taxon>
        <taxon>Metazoa</taxon>
        <taxon>Ecdysozoa</taxon>
        <taxon>Nematoda</taxon>
        <taxon>Chromadorea</taxon>
        <taxon>Rhabditida</taxon>
        <taxon>Tylenchina</taxon>
        <taxon>Tylenchomorpha</taxon>
        <taxon>Tylenchoidea</taxon>
        <taxon>Heteroderidae</taxon>
        <taxon>Heteroderinae</taxon>
        <taxon>Globodera</taxon>
    </lineage>
</organism>
<dbReference type="SUPFAM" id="SSF56796">
    <property type="entry name" value="Dehydroquinate synthase-like"/>
    <property type="match status" value="1"/>
</dbReference>
<feature type="transmembrane region" description="Helical" evidence="6">
    <location>
        <begin position="801"/>
        <end position="823"/>
    </location>
</feature>
<dbReference type="PROSITE" id="PS50850">
    <property type="entry name" value="MFS"/>
    <property type="match status" value="1"/>
</dbReference>
<dbReference type="InterPro" id="IPR005828">
    <property type="entry name" value="MFS_sugar_transport-like"/>
</dbReference>
<dbReference type="InterPro" id="IPR042157">
    <property type="entry name" value="HOT"/>
</dbReference>
<feature type="transmembrane region" description="Helical" evidence="6">
    <location>
        <begin position="556"/>
        <end position="575"/>
    </location>
</feature>
<keyword evidence="2 6" id="KW-0812">Transmembrane</keyword>
<reference evidence="9" key="2">
    <citation type="submission" date="2016-06" db="UniProtKB">
        <authorList>
            <consortium name="WormBaseParasite"/>
        </authorList>
    </citation>
    <scope>IDENTIFICATION</scope>
</reference>
<evidence type="ECO:0000256" key="2">
    <source>
        <dbReference type="ARBA" id="ARBA00022692"/>
    </source>
</evidence>
<keyword evidence="5 6" id="KW-0472">Membrane</keyword>
<feature type="transmembrane region" description="Helical" evidence="6">
    <location>
        <begin position="524"/>
        <end position="544"/>
    </location>
</feature>
<feature type="transmembrane region" description="Helical" evidence="6">
    <location>
        <begin position="492"/>
        <end position="512"/>
    </location>
</feature>
<evidence type="ECO:0000256" key="3">
    <source>
        <dbReference type="ARBA" id="ARBA00022989"/>
    </source>
</evidence>
<dbReference type="GO" id="GO:0046872">
    <property type="term" value="F:metal ion binding"/>
    <property type="evidence" value="ECO:0007669"/>
    <property type="project" value="InterPro"/>
</dbReference>
<dbReference type="InterPro" id="IPR005829">
    <property type="entry name" value="Sugar_transporter_CS"/>
</dbReference>
<reference evidence="8" key="1">
    <citation type="submission" date="2014-05" db="EMBL/GenBank/DDBJ databases">
        <title>The genome and life-stage specific transcriptomes of Globodera pallida elucidate key aspects of plant parasitism by a cyst nematode.</title>
        <authorList>
            <person name="Cotton J.A."/>
            <person name="Lilley C.J."/>
            <person name="Jones L.M."/>
            <person name="Kikuchi T."/>
            <person name="Reid A.J."/>
            <person name="Thorpe P."/>
            <person name="Tsai I.J."/>
            <person name="Beasley H."/>
            <person name="Blok V."/>
            <person name="Cock P.J.A."/>
            <person name="Van den Akker S.E."/>
            <person name="Holroyd N."/>
            <person name="Hunt M."/>
            <person name="Mantelin S."/>
            <person name="Naghra H."/>
            <person name="Pain A."/>
            <person name="Palomares-Rius J.E."/>
            <person name="Zarowiecki M."/>
            <person name="Berriman M."/>
            <person name="Jones J.T."/>
            <person name="Urwin P.E."/>
        </authorList>
    </citation>
    <scope>NUCLEOTIDE SEQUENCE [LARGE SCALE GENOMIC DNA]</scope>
    <source>
        <strain evidence="8">Lindley</strain>
    </source>
</reference>
<dbReference type="Proteomes" id="UP000050741">
    <property type="component" value="Unassembled WGS sequence"/>
</dbReference>